<dbReference type="EMBL" id="CP013232">
    <property type="protein sequence ID" value="AMO95930.1"/>
    <property type="molecule type" value="Genomic_DNA"/>
</dbReference>
<keyword evidence="1" id="KW-0472">Membrane</keyword>
<keyword evidence="1" id="KW-0812">Transmembrane</keyword>
<accession>A0A127PDP6</accession>
<feature type="transmembrane region" description="Helical" evidence="1">
    <location>
        <begin position="21"/>
        <end position="41"/>
    </location>
</feature>
<dbReference type="Proteomes" id="UP000072421">
    <property type="component" value="Chromosome"/>
</dbReference>
<reference evidence="2 3" key="1">
    <citation type="submission" date="2015-11" db="EMBL/GenBank/DDBJ databases">
        <title>Exploring the genomic traits of fungus-feeding bacterial genus Collimonas.</title>
        <authorList>
            <person name="Song C."/>
            <person name="Schmidt R."/>
            <person name="de Jager V."/>
            <person name="Krzyzanowska D."/>
            <person name="Jongedijk E."/>
            <person name="Cankar K."/>
            <person name="Beekwilder J."/>
            <person name="van Veen A."/>
            <person name="de Boer W."/>
            <person name="van Veen J.A."/>
            <person name="Garbeva P."/>
        </authorList>
    </citation>
    <scope>NUCLEOTIDE SEQUENCE [LARGE SCALE GENOMIC DNA]</scope>
    <source>
        <strain evidence="2 3">Ter6</strain>
    </source>
</reference>
<name>A0A127PDP6_9BURK</name>
<sequence length="42" mass="4708">MRALCRAGSMFAKGKMAMDKYILGWILGAPMALLLALYFFVH</sequence>
<gene>
    <name evidence="2" type="ORF">CFter6_3287</name>
</gene>
<evidence type="ECO:0000313" key="2">
    <source>
        <dbReference type="EMBL" id="AMO95930.1"/>
    </source>
</evidence>
<dbReference type="PATRIC" id="fig|158899.10.peg.3268"/>
<protein>
    <submittedName>
        <fullName evidence="2">Uncharacterized protein</fullName>
    </submittedName>
</protein>
<organism evidence="2">
    <name type="scientific">Collimonas fungivorans</name>
    <dbReference type="NCBI Taxonomy" id="158899"/>
    <lineage>
        <taxon>Bacteria</taxon>
        <taxon>Pseudomonadati</taxon>
        <taxon>Pseudomonadota</taxon>
        <taxon>Betaproteobacteria</taxon>
        <taxon>Burkholderiales</taxon>
        <taxon>Oxalobacteraceae</taxon>
        <taxon>Collimonas</taxon>
    </lineage>
</organism>
<dbReference type="AlphaFoldDB" id="A0A127PDP6"/>
<proteinExistence type="predicted"/>
<evidence type="ECO:0000256" key="1">
    <source>
        <dbReference type="SAM" id="Phobius"/>
    </source>
</evidence>
<keyword evidence="1" id="KW-1133">Transmembrane helix</keyword>
<evidence type="ECO:0000313" key="3">
    <source>
        <dbReference type="Proteomes" id="UP000072421"/>
    </source>
</evidence>